<feature type="region of interest" description="Disordered" evidence="3">
    <location>
        <begin position="50"/>
        <end position="71"/>
    </location>
</feature>
<dbReference type="PANTHER" id="PTHR10816">
    <property type="entry name" value="MYELIN TRANSCRIPTION FACTOR 1-RELATED"/>
    <property type="match status" value="1"/>
</dbReference>
<evidence type="ECO:0000256" key="3">
    <source>
        <dbReference type="SAM" id="MobiDB-lite"/>
    </source>
</evidence>
<feature type="region of interest" description="Disordered" evidence="3">
    <location>
        <begin position="152"/>
        <end position="237"/>
    </location>
</feature>
<evidence type="ECO:0000313" key="5">
    <source>
        <dbReference type="EMBL" id="KAH0810704.1"/>
    </source>
</evidence>
<comment type="caution">
    <text evidence="5">The sequence shown here is derived from an EMBL/GenBank/DDBJ whole genome shotgun (WGS) entry which is preliminary data.</text>
</comment>
<sequence>MIYVRCRFVADVFMDAASSRPNDLISSEESGHICYWCSVRHDVINITITEPVDRPPAPRPPPPRSSPSEKALALGSVSSSAAFDVPYAEVDMVKMSVMQMQQAKRQHCYLCDLPRMPWAMVHDFSEAVCRGCVNYEGADRIEIVLETARQMKRAHGFQEQRSSSHGSKSHRSSSSSHEHQNGEVVATSSRQQASTHHSGTYGLHHSRSGMLADYQQQPPPPPRGTSAMPRPQQMETNQEHDALVARTTVRLPTAAHLAAHHPSLQTHHHSANGRAGPLQQQSLKRGLSTADDDDHHGHHHSNGDINGAKRMMSVEEHGNAVRPPLTRGESLPAVSLAQPFVVSTERTFKQEKHPIRTASFDTATAFKPNGERRNVRRSRSISIFVRDVMFILESADATTTRACARRHVRRSRSHRNKSGLVTALRPVVQQPCVMRGVDLRVPPSGCVRCEIEEVNAIEFRNSGTATMERNLASDAVDEPNGLRTCVESRATHKTGSRCVSYDRFLWSWSMRWEPGSGSFPTIIQQAASRGEFNGTRRSCPTFSALPTQLFCCSLHDALFSRMQTRAVESFLCFLWQGKCQATAQRLLRNDSTLQRSLAIVIPVPLFIAGSYQLFLNVGTDPTVRIPITNIGNAGSGTVAVAAATSRSSVFGAGRRRSPLENVTTTSFFQALPSASVGSANGSSSGSPLNNRTGSPPEPTLAGTTQQTQSSGGTGQSPMAALMSVADNLPPGSPRSAGGSPPSSGAPRSASRGSQHSPNSTGSNGKVVGFATRLVNDSNFYGSWCDGT</sequence>
<evidence type="ECO:0000259" key="4">
    <source>
        <dbReference type="Pfam" id="PF11261"/>
    </source>
</evidence>
<reference evidence="5" key="1">
    <citation type="journal article" date="2020" name="J Insects Food Feed">
        <title>The yellow mealworm (Tenebrio molitor) genome: a resource for the emerging insects as food and feed industry.</title>
        <authorList>
            <person name="Eriksson T."/>
            <person name="Andere A."/>
            <person name="Kelstrup H."/>
            <person name="Emery V."/>
            <person name="Picard C."/>
        </authorList>
    </citation>
    <scope>NUCLEOTIDE SEQUENCE</scope>
    <source>
        <strain evidence="5">Stoneville</strain>
        <tissue evidence="5">Whole head</tissue>
    </source>
</reference>
<dbReference type="PANTHER" id="PTHR10816:SF19">
    <property type="entry name" value="PROTEIN INTERACTING WITH TTK69 AND SIN3A, ISOFORM D"/>
    <property type="match status" value="1"/>
</dbReference>
<dbReference type="GO" id="GO:0003714">
    <property type="term" value="F:transcription corepressor activity"/>
    <property type="evidence" value="ECO:0007669"/>
    <property type="project" value="TreeGrafter"/>
</dbReference>
<keyword evidence="6" id="KW-1185">Reference proteome</keyword>
<accession>A0A8J6H9G7</accession>
<feature type="compositionally biased region" description="Low complexity" evidence="3">
    <location>
        <begin position="733"/>
        <end position="753"/>
    </location>
</feature>
<dbReference type="Proteomes" id="UP000719412">
    <property type="component" value="Unassembled WGS sequence"/>
</dbReference>
<dbReference type="InterPro" id="IPR022750">
    <property type="entry name" value="IRF-2BP1_2-like_Znf"/>
</dbReference>
<feature type="compositionally biased region" description="Polar residues" evidence="3">
    <location>
        <begin position="754"/>
        <end position="763"/>
    </location>
</feature>
<dbReference type="Pfam" id="PF11261">
    <property type="entry name" value="IRF-2BP1_2"/>
    <property type="match status" value="1"/>
</dbReference>
<reference evidence="5" key="2">
    <citation type="submission" date="2021-08" db="EMBL/GenBank/DDBJ databases">
        <authorList>
            <person name="Eriksson T."/>
        </authorList>
    </citation>
    <scope>NUCLEOTIDE SEQUENCE</scope>
    <source>
        <strain evidence="5">Stoneville</strain>
        <tissue evidence="5">Whole head</tissue>
    </source>
</reference>
<keyword evidence="2" id="KW-0539">Nucleus</keyword>
<name>A0A8J6H9G7_TENMO</name>
<organism evidence="5 6">
    <name type="scientific">Tenebrio molitor</name>
    <name type="common">Yellow mealworm beetle</name>
    <dbReference type="NCBI Taxonomy" id="7067"/>
    <lineage>
        <taxon>Eukaryota</taxon>
        <taxon>Metazoa</taxon>
        <taxon>Ecdysozoa</taxon>
        <taxon>Arthropoda</taxon>
        <taxon>Hexapoda</taxon>
        <taxon>Insecta</taxon>
        <taxon>Pterygota</taxon>
        <taxon>Neoptera</taxon>
        <taxon>Endopterygota</taxon>
        <taxon>Coleoptera</taxon>
        <taxon>Polyphaga</taxon>
        <taxon>Cucujiformia</taxon>
        <taxon>Tenebrionidae</taxon>
        <taxon>Tenebrio</taxon>
    </lineage>
</organism>
<feature type="region of interest" description="Disordered" evidence="3">
    <location>
        <begin position="261"/>
        <end position="306"/>
    </location>
</feature>
<dbReference type="GO" id="GO:0005634">
    <property type="term" value="C:nucleus"/>
    <property type="evidence" value="ECO:0007669"/>
    <property type="project" value="UniProtKB-SubCell"/>
</dbReference>
<feature type="compositionally biased region" description="Polar residues" evidence="3">
    <location>
        <begin position="186"/>
        <end position="198"/>
    </location>
</feature>
<feature type="compositionally biased region" description="Low complexity" evidence="3">
    <location>
        <begin position="675"/>
        <end position="686"/>
    </location>
</feature>
<feature type="compositionally biased region" description="Pro residues" evidence="3">
    <location>
        <begin position="54"/>
        <end position="65"/>
    </location>
</feature>
<evidence type="ECO:0000256" key="2">
    <source>
        <dbReference type="ARBA" id="ARBA00023242"/>
    </source>
</evidence>
<dbReference type="GO" id="GO:0006357">
    <property type="term" value="P:regulation of transcription by RNA polymerase II"/>
    <property type="evidence" value="ECO:0007669"/>
    <property type="project" value="TreeGrafter"/>
</dbReference>
<protein>
    <recommendedName>
        <fullName evidence="4">Interferon regulatory factor 2-binding protein 1/2-like zinc finger domain-containing protein</fullName>
    </recommendedName>
</protein>
<evidence type="ECO:0000256" key="1">
    <source>
        <dbReference type="ARBA" id="ARBA00004123"/>
    </source>
</evidence>
<feature type="domain" description="Interferon regulatory factor 2-binding protein 1/2-like zinc finger" evidence="4">
    <location>
        <begin position="104"/>
        <end position="155"/>
    </location>
</feature>
<gene>
    <name evidence="5" type="ORF">GEV33_012089</name>
</gene>
<proteinExistence type="predicted"/>
<dbReference type="AlphaFoldDB" id="A0A8J6H9G7"/>
<evidence type="ECO:0000313" key="6">
    <source>
        <dbReference type="Proteomes" id="UP000719412"/>
    </source>
</evidence>
<feature type="region of interest" description="Disordered" evidence="3">
    <location>
        <begin position="675"/>
        <end position="766"/>
    </location>
</feature>
<comment type="subcellular location">
    <subcellularLocation>
        <location evidence="1">Nucleus</location>
    </subcellularLocation>
</comment>
<dbReference type="EMBL" id="JABDTM020027327">
    <property type="protein sequence ID" value="KAH0810704.1"/>
    <property type="molecule type" value="Genomic_DNA"/>
</dbReference>